<gene>
    <name evidence="6 8" type="primary">purC</name>
    <name evidence="8" type="ordered locus">Hqrw_3669</name>
</gene>
<organism evidence="8 9">
    <name type="scientific">Haloquadratum walsbyi (strain DSM 16854 / JCM 12705 / C23)</name>
    <dbReference type="NCBI Taxonomy" id="768065"/>
    <lineage>
        <taxon>Archaea</taxon>
        <taxon>Methanobacteriati</taxon>
        <taxon>Methanobacteriota</taxon>
        <taxon>Stenosarchaea group</taxon>
        <taxon>Halobacteria</taxon>
        <taxon>Halobacteriales</taxon>
        <taxon>Haloferacaceae</taxon>
        <taxon>Haloquadratum</taxon>
    </lineage>
</organism>
<dbReference type="HOGENOM" id="CLU_045637_1_0_2"/>
<evidence type="ECO:0000313" key="8">
    <source>
        <dbReference type="EMBL" id="CCC41412.1"/>
    </source>
</evidence>
<dbReference type="AlphaFoldDB" id="G0LMU2"/>
<keyword evidence="2 6" id="KW-0436">Ligase</keyword>
<dbReference type="OrthoDB" id="10775at2157"/>
<dbReference type="NCBIfam" id="NF010566">
    <property type="entry name" value="PRK13959.1-4"/>
    <property type="match status" value="1"/>
</dbReference>
<dbReference type="KEGG" id="hwc:Hqrw_3669"/>
<comment type="pathway">
    <text evidence="1 6">Purine metabolism; IMP biosynthesis via de novo pathway; 5-amino-1-(5-phospho-D-ribosyl)imidazole-4-carboxamide from 5-amino-1-(5-phospho-D-ribosyl)imidazole-4-carboxylate: step 1/2.</text>
</comment>
<name>G0LMU2_HALWC</name>
<evidence type="ECO:0000256" key="4">
    <source>
        <dbReference type="ARBA" id="ARBA00022755"/>
    </source>
</evidence>
<dbReference type="PANTHER" id="PTHR43700">
    <property type="entry name" value="PHOSPHORIBOSYLAMINOIMIDAZOLE-SUCCINOCARBOXAMIDE SYNTHASE"/>
    <property type="match status" value="1"/>
</dbReference>
<dbReference type="HAMAP" id="MF_00137">
    <property type="entry name" value="SAICAR_synth"/>
    <property type="match status" value="1"/>
</dbReference>
<dbReference type="GO" id="GO:0004639">
    <property type="term" value="F:phosphoribosylaminoimidazolesuccinocarboxamide synthase activity"/>
    <property type="evidence" value="ECO:0007669"/>
    <property type="project" value="UniProtKB-UniRule"/>
</dbReference>
<dbReference type="PANTHER" id="PTHR43700:SF1">
    <property type="entry name" value="PHOSPHORIBOSYLAMINOIMIDAZOLE-SUCCINOCARBOXAMIDE SYNTHASE"/>
    <property type="match status" value="1"/>
</dbReference>
<keyword evidence="5 6" id="KW-0067">ATP-binding</keyword>
<keyword evidence="3 6" id="KW-0547">Nucleotide-binding</keyword>
<dbReference type="GeneID" id="12448514"/>
<evidence type="ECO:0000256" key="2">
    <source>
        <dbReference type="ARBA" id="ARBA00022598"/>
    </source>
</evidence>
<reference evidence="8 9" key="1">
    <citation type="journal article" date="2011" name="PLoS ONE">
        <title>Haloquadratum walsbyi: limited diversity in a global pond.</title>
        <authorList>
            <person name="Dyall-Smith M."/>
            <person name="Pfeiffer F."/>
            <person name="Klee K."/>
            <person name="Palm P."/>
            <person name="Gross K."/>
            <person name="Schuster S.C."/>
            <person name="Rampp M."/>
            <person name="Oesterhelt D."/>
        </authorList>
    </citation>
    <scope>NUCLEOTIDE SEQUENCE [LARGE SCALE GENOMIC DNA]</scope>
    <source>
        <strain evidence="9">DSM 16854 / JCM 12705 / C23</strain>
    </source>
</reference>
<dbReference type="EC" id="6.3.2.6" evidence="6"/>
<keyword evidence="4 6" id="KW-0658">Purine biosynthesis</keyword>
<dbReference type="Gene3D" id="3.30.200.20">
    <property type="entry name" value="Phosphorylase Kinase, domain 1"/>
    <property type="match status" value="1"/>
</dbReference>
<dbReference type="SUPFAM" id="SSF56104">
    <property type="entry name" value="SAICAR synthase-like"/>
    <property type="match status" value="1"/>
</dbReference>
<dbReference type="CDD" id="cd01414">
    <property type="entry name" value="SAICAR_synt_Sc"/>
    <property type="match status" value="1"/>
</dbReference>
<dbReference type="GO" id="GO:0006189">
    <property type="term" value="P:'de novo' IMP biosynthetic process"/>
    <property type="evidence" value="ECO:0007669"/>
    <property type="project" value="UniProtKB-UniRule"/>
</dbReference>
<evidence type="ECO:0000259" key="7">
    <source>
        <dbReference type="Pfam" id="PF01259"/>
    </source>
</evidence>
<sequence>MTSVKEFLVETEPTTTGYGRGRFVFTDQYSVFDWGAMPDQIPHKGTSLCTMGAYNFELLEENGISTHYIGVVRPSKAETTTIDNQSSDESDHITTDPCSLDACSTAPTEMAIKLTQVPALPYDDGAYDYESYHEAGGQNYLIPLEVVFRNSVPIGSSLRDRKSPQEYDIDADAWPSNPVELPKPVIEFSTKYEEQDRYLDREEAERIAGAASIDTLEELAVSVNRIITREAEKRGFVHEDGKIECLYHDGEIILADVVGTFDENRFGYNDQEVSKEVIRQQYKQIDPEWVSAVTDAKRQAKIQDVADWRGHCDRSPTPLPQPFINTISDLYAAGTNAYVDAQWFDAPSIEMAIENVQEF</sequence>
<evidence type="ECO:0000256" key="5">
    <source>
        <dbReference type="ARBA" id="ARBA00022840"/>
    </source>
</evidence>
<accession>G0LMU2</accession>
<evidence type="ECO:0000256" key="6">
    <source>
        <dbReference type="HAMAP-Rule" id="MF_00137"/>
    </source>
</evidence>
<evidence type="ECO:0000256" key="1">
    <source>
        <dbReference type="ARBA" id="ARBA00004672"/>
    </source>
</evidence>
<comment type="catalytic activity">
    <reaction evidence="6">
        <text>5-amino-1-(5-phospho-D-ribosyl)imidazole-4-carboxylate + L-aspartate + ATP = (2S)-2-[5-amino-1-(5-phospho-beta-D-ribosyl)imidazole-4-carboxamido]succinate + ADP + phosphate + 2 H(+)</text>
        <dbReference type="Rhea" id="RHEA:22628"/>
        <dbReference type="ChEBI" id="CHEBI:15378"/>
        <dbReference type="ChEBI" id="CHEBI:29991"/>
        <dbReference type="ChEBI" id="CHEBI:30616"/>
        <dbReference type="ChEBI" id="CHEBI:43474"/>
        <dbReference type="ChEBI" id="CHEBI:58443"/>
        <dbReference type="ChEBI" id="CHEBI:77657"/>
        <dbReference type="ChEBI" id="CHEBI:456216"/>
        <dbReference type="EC" id="6.3.2.6"/>
    </reaction>
</comment>
<comment type="similarity">
    <text evidence="6">Belongs to the SAICAR synthetase family.</text>
</comment>
<evidence type="ECO:0000313" key="9">
    <source>
        <dbReference type="Proteomes" id="UP000007954"/>
    </source>
</evidence>
<dbReference type="UniPathway" id="UPA00074">
    <property type="reaction ID" value="UER00131"/>
</dbReference>
<feature type="domain" description="SAICAR synthetase/ADE2 N-terminal" evidence="7">
    <location>
        <begin position="22"/>
        <end position="291"/>
    </location>
</feature>
<dbReference type="InterPro" id="IPR028923">
    <property type="entry name" value="SAICAR_synt/ADE2_N"/>
</dbReference>
<dbReference type="Gene3D" id="3.30.470.20">
    <property type="entry name" value="ATP-grasp fold, B domain"/>
    <property type="match status" value="1"/>
</dbReference>
<protein>
    <recommendedName>
        <fullName evidence="6">Phosphoribosylaminoimidazole-succinocarboxamide synthase</fullName>
        <ecNumber evidence="6">6.3.2.6</ecNumber>
    </recommendedName>
    <alternativeName>
        <fullName evidence="6">SAICAR synthetase</fullName>
    </alternativeName>
</protein>
<dbReference type="GO" id="GO:0005737">
    <property type="term" value="C:cytoplasm"/>
    <property type="evidence" value="ECO:0007669"/>
    <property type="project" value="TreeGrafter"/>
</dbReference>
<dbReference type="RefSeq" id="WP_014556785.1">
    <property type="nucleotide sequence ID" value="NC_017459.1"/>
</dbReference>
<dbReference type="EMBL" id="FR746099">
    <property type="protein sequence ID" value="CCC41412.1"/>
    <property type="molecule type" value="Genomic_DNA"/>
</dbReference>
<proteinExistence type="inferred from homology"/>
<evidence type="ECO:0000256" key="3">
    <source>
        <dbReference type="ARBA" id="ARBA00022741"/>
    </source>
</evidence>
<dbReference type="GO" id="GO:0005524">
    <property type="term" value="F:ATP binding"/>
    <property type="evidence" value="ECO:0007669"/>
    <property type="project" value="UniProtKB-KW"/>
</dbReference>
<dbReference type="Pfam" id="PF01259">
    <property type="entry name" value="SAICAR_synt"/>
    <property type="match status" value="1"/>
</dbReference>
<dbReference type="Proteomes" id="UP000007954">
    <property type="component" value="Chromosome"/>
</dbReference>